<protein>
    <submittedName>
        <fullName evidence="1">Uncharacterized protein</fullName>
    </submittedName>
</protein>
<dbReference type="GO" id="GO:0009116">
    <property type="term" value="P:nucleoside metabolic process"/>
    <property type="evidence" value="ECO:0007669"/>
    <property type="project" value="InterPro"/>
</dbReference>
<evidence type="ECO:0000313" key="2">
    <source>
        <dbReference type="Proteomes" id="UP001174934"/>
    </source>
</evidence>
<dbReference type="AlphaFoldDB" id="A0AA39XAC6"/>
<gene>
    <name evidence="1" type="ORF">B0T17DRAFT_506757</name>
</gene>
<proteinExistence type="predicted"/>
<keyword evidence="2" id="KW-1185">Reference proteome</keyword>
<accession>A0AA39XAC6</accession>
<name>A0AA39XAC6_9PEZI</name>
<dbReference type="EMBL" id="JAULSR010000002">
    <property type="protein sequence ID" value="KAK0630272.1"/>
    <property type="molecule type" value="Genomic_DNA"/>
</dbReference>
<reference evidence="1" key="1">
    <citation type="submission" date="2023-06" db="EMBL/GenBank/DDBJ databases">
        <title>Genome-scale phylogeny and comparative genomics of the fungal order Sordariales.</title>
        <authorList>
            <consortium name="Lawrence Berkeley National Laboratory"/>
            <person name="Hensen N."/>
            <person name="Bonometti L."/>
            <person name="Westerberg I."/>
            <person name="Brannstrom I.O."/>
            <person name="Guillou S."/>
            <person name="Cros-Aarteil S."/>
            <person name="Calhoun S."/>
            <person name="Haridas S."/>
            <person name="Kuo A."/>
            <person name="Mondo S."/>
            <person name="Pangilinan J."/>
            <person name="Riley R."/>
            <person name="LaButti K."/>
            <person name="Andreopoulos B."/>
            <person name="Lipzen A."/>
            <person name="Chen C."/>
            <person name="Yanf M."/>
            <person name="Daum C."/>
            <person name="Ng V."/>
            <person name="Clum A."/>
            <person name="Steindorff A."/>
            <person name="Ohm R."/>
            <person name="Martin F."/>
            <person name="Silar P."/>
            <person name="Natvig D."/>
            <person name="Lalanne C."/>
            <person name="Gautier V."/>
            <person name="Ament-velasquez S.L."/>
            <person name="Kruys A."/>
            <person name="Hutchinson M.I."/>
            <person name="Powell A.J."/>
            <person name="Barry K."/>
            <person name="Miller A.N."/>
            <person name="Grigoriev I.V."/>
            <person name="Debuchy R."/>
            <person name="Gladieux P."/>
            <person name="Thoren M.H."/>
            <person name="Johannesson H."/>
        </authorList>
    </citation>
    <scope>NUCLEOTIDE SEQUENCE</scope>
    <source>
        <strain evidence="1">SMH3391-2</strain>
    </source>
</reference>
<dbReference type="GO" id="GO:0003824">
    <property type="term" value="F:catalytic activity"/>
    <property type="evidence" value="ECO:0007669"/>
    <property type="project" value="InterPro"/>
</dbReference>
<evidence type="ECO:0000313" key="1">
    <source>
        <dbReference type="EMBL" id="KAK0630272.1"/>
    </source>
</evidence>
<organism evidence="1 2">
    <name type="scientific">Bombardia bombarda</name>
    <dbReference type="NCBI Taxonomy" id="252184"/>
    <lineage>
        <taxon>Eukaryota</taxon>
        <taxon>Fungi</taxon>
        <taxon>Dikarya</taxon>
        <taxon>Ascomycota</taxon>
        <taxon>Pezizomycotina</taxon>
        <taxon>Sordariomycetes</taxon>
        <taxon>Sordariomycetidae</taxon>
        <taxon>Sordariales</taxon>
        <taxon>Lasiosphaeriaceae</taxon>
        <taxon>Bombardia</taxon>
    </lineage>
</organism>
<comment type="caution">
    <text evidence="1">The sequence shown here is derived from an EMBL/GenBank/DDBJ whole genome shotgun (WGS) entry which is preliminary data.</text>
</comment>
<dbReference type="InterPro" id="IPR035994">
    <property type="entry name" value="Nucleoside_phosphorylase_sf"/>
</dbReference>
<sequence>MRFHISPIQEGGTRVLFRPLVSQLARRQYTVPPGKIAKAYPQAEATIENHTMGHSLPRYLEMKVHQAVLERPYDEITVLGAHQRSTPSIIFKGEKRDKPFNWQRPTARVSPNGKHLYVECFPGYAHVEHYAEIIATYLGILQRQEGVNTDRLTHPSKVSFQPTSCSDTQKTLLENTNLKDLPEGIDTVILGHVDRLEKLTGKVDWAQTEHQCCSWVVRKFNGRKVAFVGFRPNFWGDISGEVVHFLASRRGVKEVIYLGKLGSVKKGVRPNTYLATGGQSLVHGQVVEWDNTLSGSAARVGGDYVTPGNHMVVRSVLHETKDWLASLHSSVDFIDPEIGMMGQAAVKSGIRYGYLHIISDNVAEKYAEDLSNERQRSVLERRAKLYDVVQDVLGHHLSRPVV</sequence>
<dbReference type="Proteomes" id="UP001174934">
    <property type="component" value="Unassembled WGS sequence"/>
</dbReference>
<dbReference type="SUPFAM" id="SSF53167">
    <property type="entry name" value="Purine and uridine phosphorylases"/>
    <property type="match status" value="1"/>
</dbReference>